<reference evidence="1 2" key="1">
    <citation type="journal article" date="2016" name="Mol. Biol. Evol.">
        <title>Comparative Genomics of Early-Diverging Mushroom-Forming Fungi Provides Insights into the Origins of Lignocellulose Decay Capabilities.</title>
        <authorList>
            <person name="Nagy L.G."/>
            <person name="Riley R."/>
            <person name="Tritt A."/>
            <person name="Adam C."/>
            <person name="Daum C."/>
            <person name="Floudas D."/>
            <person name="Sun H."/>
            <person name="Yadav J.S."/>
            <person name="Pangilinan J."/>
            <person name="Larsson K.H."/>
            <person name="Matsuura K."/>
            <person name="Barry K."/>
            <person name="Labutti K."/>
            <person name="Kuo R."/>
            <person name="Ohm R.A."/>
            <person name="Bhattacharya S.S."/>
            <person name="Shirouzu T."/>
            <person name="Yoshinaga Y."/>
            <person name="Martin F.M."/>
            <person name="Grigoriev I.V."/>
            <person name="Hibbett D.S."/>
        </authorList>
    </citation>
    <scope>NUCLEOTIDE SEQUENCE [LARGE SCALE GENOMIC DNA]</scope>
    <source>
        <strain evidence="1 2">HHB9708</strain>
    </source>
</reference>
<sequence length="199" mass="22574">MVCLNLPLDLRHRPENVYLAGIIPGPSKPSLQQINNLLKHLVDDLEILWHQGATYTTKSYPGGRKVRCAVVPLVCDMIAAHEVAGFSSHSSKYFCPYCFLELRDINNIDMETWKQRDFSEHLVQALKWKNASSEADRNKITAEFGLRFSELLRLSYWKATAYTIIDSMHALLLGLLESHCRDILGMSNVASDFDGVRCC</sequence>
<proteinExistence type="predicted"/>
<dbReference type="Proteomes" id="UP000076722">
    <property type="component" value="Unassembled WGS sequence"/>
</dbReference>
<dbReference type="PANTHER" id="PTHR46579:SF2">
    <property type="entry name" value="C2H2-TYPE DOMAIN-CONTAINING PROTEIN"/>
    <property type="match status" value="1"/>
</dbReference>
<dbReference type="STRING" id="1314777.A0A164QJ37"/>
<evidence type="ECO:0008006" key="3">
    <source>
        <dbReference type="Google" id="ProtNLM"/>
    </source>
</evidence>
<evidence type="ECO:0000313" key="1">
    <source>
        <dbReference type="EMBL" id="KZS89705.1"/>
    </source>
</evidence>
<gene>
    <name evidence="1" type="ORF">SISNIDRAFT_416779</name>
</gene>
<dbReference type="OrthoDB" id="3269001at2759"/>
<protein>
    <recommendedName>
        <fullName evidence="3">Transposase domain-containing protein</fullName>
    </recommendedName>
</protein>
<dbReference type="PANTHER" id="PTHR46579">
    <property type="entry name" value="F5/8 TYPE C DOMAIN-CONTAINING PROTEIN-RELATED"/>
    <property type="match status" value="1"/>
</dbReference>
<keyword evidence="2" id="KW-1185">Reference proteome</keyword>
<organism evidence="1 2">
    <name type="scientific">Sistotremastrum niveocremeum HHB9708</name>
    <dbReference type="NCBI Taxonomy" id="1314777"/>
    <lineage>
        <taxon>Eukaryota</taxon>
        <taxon>Fungi</taxon>
        <taxon>Dikarya</taxon>
        <taxon>Basidiomycota</taxon>
        <taxon>Agaricomycotina</taxon>
        <taxon>Agaricomycetes</taxon>
        <taxon>Sistotremastrales</taxon>
        <taxon>Sistotremastraceae</taxon>
        <taxon>Sertulicium</taxon>
        <taxon>Sertulicium niveocremeum</taxon>
    </lineage>
</organism>
<name>A0A164QJ37_9AGAM</name>
<dbReference type="InterPro" id="IPR004242">
    <property type="entry name" value="Transposase_21"/>
</dbReference>
<dbReference type="AlphaFoldDB" id="A0A164QJ37"/>
<evidence type="ECO:0000313" key="2">
    <source>
        <dbReference type="Proteomes" id="UP000076722"/>
    </source>
</evidence>
<dbReference type="EMBL" id="KV419426">
    <property type="protein sequence ID" value="KZS89705.1"/>
    <property type="molecule type" value="Genomic_DNA"/>
</dbReference>
<accession>A0A164QJ37</accession>
<dbReference type="Pfam" id="PF02992">
    <property type="entry name" value="Transposase_21"/>
    <property type="match status" value="1"/>
</dbReference>